<dbReference type="AlphaFoldDB" id="A0A9W8N699"/>
<evidence type="ECO:0000259" key="2">
    <source>
        <dbReference type="Pfam" id="PF13878"/>
    </source>
</evidence>
<feature type="compositionally biased region" description="Low complexity" evidence="1">
    <location>
        <begin position="79"/>
        <end position="94"/>
    </location>
</feature>
<feature type="compositionally biased region" description="Basic residues" evidence="1">
    <location>
        <begin position="152"/>
        <end position="166"/>
    </location>
</feature>
<evidence type="ECO:0000313" key="3">
    <source>
        <dbReference type="EMBL" id="KAJ3558645.1"/>
    </source>
</evidence>
<sequence length="297" mass="32924">MDLHDGLSKETSRIPRKSERPYITSLKPSSMESRRRPLRTYGRHASSAESSEPTPKRQRLVSSSVASARDGDTKSVLLAPKQSDAAASSQSLPSSLPPLPSKKGTITAYFAKVIPQSPVIAPSSDPSSDPPSESNEPRSTPPSSPPTVSDTRKRKARRLQTRVSRRRLNEEGAPYELQRNQDGDEPTEATSDTERPVDTRTCELSEATPNALNRNRGVAKAGLEGNKLQENKRREKKSASVQTTLSLSMRESHYTECKECGMLYNHLHESDVKYHARRHASLRRAKARARTKSEAIE</sequence>
<dbReference type="Proteomes" id="UP001148614">
    <property type="component" value="Unassembled WGS sequence"/>
</dbReference>
<feature type="region of interest" description="Disordered" evidence="1">
    <location>
        <begin position="118"/>
        <end position="213"/>
    </location>
</feature>
<organism evidence="3 4">
    <name type="scientific">Xylaria arbuscula</name>
    <dbReference type="NCBI Taxonomy" id="114810"/>
    <lineage>
        <taxon>Eukaryota</taxon>
        <taxon>Fungi</taxon>
        <taxon>Dikarya</taxon>
        <taxon>Ascomycota</taxon>
        <taxon>Pezizomycotina</taxon>
        <taxon>Sordariomycetes</taxon>
        <taxon>Xylariomycetidae</taxon>
        <taxon>Xylariales</taxon>
        <taxon>Xylariaceae</taxon>
        <taxon>Xylaria</taxon>
    </lineage>
</organism>
<dbReference type="VEuPathDB" id="FungiDB:F4678DRAFT_410051"/>
<name>A0A9W8N699_9PEZI</name>
<feature type="region of interest" description="Disordered" evidence="1">
    <location>
        <begin position="1"/>
        <end position="103"/>
    </location>
</feature>
<proteinExistence type="predicted"/>
<reference evidence="3" key="1">
    <citation type="submission" date="2022-07" db="EMBL/GenBank/DDBJ databases">
        <title>Genome Sequence of Xylaria arbuscula.</title>
        <authorList>
            <person name="Buettner E."/>
        </authorList>
    </citation>
    <scope>NUCLEOTIDE SEQUENCE</scope>
    <source>
        <strain evidence="3">VT107</strain>
    </source>
</reference>
<feature type="domain" description="N-acetyltransferase ESCO zinc-finger" evidence="2">
    <location>
        <begin position="242"/>
        <end position="280"/>
    </location>
</feature>
<accession>A0A9W8N699</accession>
<gene>
    <name evidence="3" type="ORF">NPX13_g9667</name>
</gene>
<dbReference type="EMBL" id="JANPWZ010002451">
    <property type="protein sequence ID" value="KAJ3558645.1"/>
    <property type="molecule type" value="Genomic_DNA"/>
</dbReference>
<protein>
    <recommendedName>
        <fullName evidence="2">N-acetyltransferase ESCO zinc-finger domain-containing protein</fullName>
    </recommendedName>
</protein>
<feature type="compositionally biased region" description="Basic and acidic residues" evidence="1">
    <location>
        <begin position="192"/>
        <end position="203"/>
    </location>
</feature>
<comment type="caution">
    <text evidence="3">The sequence shown here is derived from an EMBL/GenBank/DDBJ whole genome shotgun (WGS) entry which is preliminary data.</text>
</comment>
<keyword evidence="4" id="KW-1185">Reference proteome</keyword>
<feature type="compositionally biased region" description="Low complexity" evidence="1">
    <location>
        <begin position="118"/>
        <end position="138"/>
    </location>
</feature>
<dbReference type="Pfam" id="PF13878">
    <property type="entry name" value="zf-C2H2_3"/>
    <property type="match status" value="1"/>
</dbReference>
<feature type="compositionally biased region" description="Basic and acidic residues" evidence="1">
    <location>
        <begin position="1"/>
        <end position="20"/>
    </location>
</feature>
<evidence type="ECO:0000313" key="4">
    <source>
        <dbReference type="Proteomes" id="UP001148614"/>
    </source>
</evidence>
<evidence type="ECO:0000256" key="1">
    <source>
        <dbReference type="SAM" id="MobiDB-lite"/>
    </source>
</evidence>
<dbReference type="InterPro" id="IPR028005">
    <property type="entry name" value="AcTrfase_ESCO_Znf_dom"/>
</dbReference>